<keyword evidence="3 6" id="KW-1133">Transmembrane helix</keyword>
<dbReference type="GO" id="GO:0016020">
    <property type="term" value="C:membrane"/>
    <property type="evidence" value="ECO:0007669"/>
    <property type="project" value="UniProtKB-SubCell"/>
</dbReference>
<keyword evidence="8" id="KW-1185">Reference proteome</keyword>
<evidence type="ECO:0000313" key="8">
    <source>
        <dbReference type="Proteomes" id="UP000800093"/>
    </source>
</evidence>
<reference evidence="8" key="1">
    <citation type="journal article" date="2020" name="Stud. Mycol.">
        <title>101 Dothideomycetes genomes: A test case for predicting lifestyles and emergence of pathogens.</title>
        <authorList>
            <person name="Haridas S."/>
            <person name="Albert R."/>
            <person name="Binder M."/>
            <person name="Bloem J."/>
            <person name="LaButti K."/>
            <person name="Salamov A."/>
            <person name="Andreopoulos B."/>
            <person name="Baker S."/>
            <person name="Barry K."/>
            <person name="Bills G."/>
            <person name="Bluhm B."/>
            <person name="Cannon C."/>
            <person name="Castanera R."/>
            <person name="Culley D."/>
            <person name="Daum C."/>
            <person name="Ezra D."/>
            <person name="Gonzalez J."/>
            <person name="Henrissat B."/>
            <person name="Kuo A."/>
            <person name="Liang C."/>
            <person name="Lipzen A."/>
            <person name="Lutzoni F."/>
            <person name="Magnuson J."/>
            <person name="Mondo S."/>
            <person name="Nolan M."/>
            <person name="Ohm R."/>
            <person name="Pangilinan J."/>
            <person name="Park H.-J."/>
            <person name="Ramirez L."/>
            <person name="Alfaro M."/>
            <person name="Sun H."/>
            <person name="Tritt A."/>
            <person name="Yoshinaga Y."/>
            <person name="Zwiers L.-H."/>
            <person name="Turgeon B."/>
            <person name="Goodwin S."/>
            <person name="Spatafora J."/>
            <person name="Crous P."/>
            <person name="Grigoriev I."/>
        </authorList>
    </citation>
    <scope>NUCLEOTIDE SEQUENCE [LARGE SCALE GENOMIC DNA]</scope>
    <source>
        <strain evidence="8">CBS 304.66</strain>
    </source>
</reference>
<dbReference type="PANTHER" id="PTHR31465">
    <property type="entry name" value="PROTEIN RTA1-RELATED"/>
    <property type="match status" value="1"/>
</dbReference>
<keyword evidence="2 6" id="KW-0812">Transmembrane</keyword>
<keyword evidence="4 6" id="KW-0472">Membrane</keyword>
<feature type="transmembrane region" description="Helical" evidence="6">
    <location>
        <begin position="150"/>
        <end position="174"/>
    </location>
</feature>
<gene>
    <name evidence="7" type="ORF">CC78DRAFT_462848</name>
</gene>
<comment type="caution">
    <text evidence="7">The sequence shown here is derived from an EMBL/GenBank/DDBJ whole genome shotgun (WGS) entry which is preliminary data.</text>
</comment>
<feature type="transmembrane region" description="Helical" evidence="6">
    <location>
        <begin position="113"/>
        <end position="130"/>
    </location>
</feature>
<feature type="compositionally biased region" description="Polar residues" evidence="5">
    <location>
        <begin position="262"/>
        <end position="275"/>
    </location>
</feature>
<dbReference type="InterPro" id="IPR007568">
    <property type="entry name" value="RTA1"/>
</dbReference>
<dbReference type="Pfam" id="PF04479">
    <property type="entry name" value="RTA1"/>
    <property type="match status" value="1"/>
</dbReference>
<proteinExistence type="predicted"/>
<feature type="transmembrane region" description="Helical" evidence="6">
    <location>
        <begin position="72"/>
        <end position="92"/>
    </location>
</feature>
<name>A0A9P4N8H4_9PLEO</name>
<comment type="subcellular location">
    <subcellularLocation>
        <location evidence="1">Membrane</location>
        <topology evidence="1">Multi-pass membrane protein</topology>
    </subcellularLocation>
</comment>
<protein>
    <submittedName>
        <fullName evidence="7">RTA1-domain-containing protein</fullName>
    </submittedName>
</protein>
<feature type="transmembrane region" description="Helical" evidence="6">
    <location>
        <begin position="6"/>
        <end position="29"/>
    </location>
</feature>
<evidence type="ECO:0000256" key="5">
    <source>
        <dbReference type="SAM" id="MobiDB-lite"/>
    </source>
</evidence>
<dbReference type="Proteomes" id="UP000800093">
    <property type="component" value="Unassembled WGS sequence"/>
</dbReference>
<dbReference type="AlphaFoldDB" id="A0A9P4N8H4"/>
<dbReference type="OrthoDB" id="3358017at2759"/>
<dbReference type="PANTHER" id="PTHR31465:SF27">
    <property type="entry name" value="DOMAIN PROTEIN, PUTATIVE (AFU_ORTHOLOGUE AFUA_3G01030)-RELATED"/>
    <property type="match status" value="1"/>
</dbReference>
<accession>A0A9P4N8H4</accession>
<evidence type="ECO:0000256" key="6">
    <source>
        <dbReference type="SAM" id="Phobius"/>
    </source>
</evidence>
<dbReference type="EMBL" id="ML986613">
    <property type="protein sequence ID" value="KAF2264806.1"/>
    <property type="molecule type" value="Genomic_DNA"/>
</dbReference>
<feature type="transmembrane region" description="Helical" evidence="6">
    <location>
        <begin position="231"/>
        <end position="251"/>
    </location>
</feature>
<feature type="transmembrane region" description="Helical" evidence="6">
    <location>
        <begin position="195"/>
        <end position="216"/>
    </location>
</feature>
<organism evidence="7 8">
    <name type="scientific">Lojkania enalia</name>
    <dbReference type="NCBI Taxonomy" id="147567"/>
    <lineage>
        <taxon>Eukaryota</taxon>
        <taxon>Fungi</taxon>
        <taxon>Dikarya</taxon>
        <taxon>Ascomycota</taxon>
        <taxon>Pezizomycotina</taxon>
        <taxon>Dothideomycetes</taxon>
        <taxon>Pleosporomycetidae</taxon>
        <taxon>Pleosporales</taxon>
        <taxon>Pleosporales incertae sedis</taxon>
        <taxon>Lojkania</taxon>
    </lineage>
</organism>
<evidence type="ECO:0000256" key="4">
    <source>
        <dbReference type="ARBA" id="ARBA00023136"/>
    </source>
</evidence>
<evidence type="ECO:0000256" key="1">
    <source>
        <dbReference type="ARBA" id="ARBA00004141"/>
    </source>
</evidence>
<feature type="transmembrane region" description="Helical" evidence="6">
    <location>
        <begin position="41"/>
        <end position="60"/>
    </location>
</feature>
<feature type="region of interest" description="Disordered" evidence="5">
    <location>
        <begin position="262"/>
        <end position="284"/>
    </location>
</feature>
<evidence type="ECO:0000313" key="7">
    <source>
        <dbReference type="EMBL" id="KAF2264806.1"/>
    </source>
</evidence>
<sequence>MFDWEMYRYIPSLTGPIVSIIIFSILAALHLWQLLNTKKKIIVWIVVGAICEVVGYAARIGSHHDNTSWAPFIVQGVFILIGPLFIAATIYMMLGRTIRVAGGEDVSIIKPSWCTRIFVCADVSTLIIQVTGSSIMGSMKLNLAIAGEKIVIAGLALQVATFVVFIIVAVDFHIRMNKRTKTHTSTVPVSSKWRRMLWILYSVSSLVLTRCIFRLIEYAMGNASYLIAHEWTLYVFDTSLMVSALILLLILQPTKYVPQENQKLGSSSTEETAMAQNKEDYSRS</sequence>
<evidence type="ECO:0000256" key="3">
    <source>
        <dbReference type="ARBA" id="ARBA00022989"/>
    </source>
</evidence>
<evidence type="ECO:0000256" key="2">
    <source>
        <dbReference type="ARBA" id="ARBA00022692"/>
    </source>
</evidence>